<feature type="compositionally biased region" description="Low complexity" evidence="1">
    <location>
        <begin position="64"/>
        <end position="77"/>
    </location>
</feature>
<dbReference type="Pfam" id="PF22936">
    <property type="entry name" value="Pol_BBD"/>
    <property type="match status" value="1"/>
</dbReference>
<sequence>MVEKPVLNNKGRVTGQREIRLVWNNAQRVNHQYKLTHPHPKRSFVPTAVATKSGQVPVNATKQSSPRATSSTSTTRPVNTAAPKPKVNDALPTTYSYFKAHSLHAVFGDQQEMLLTILAKTVDHACLKDLTMLIYKADSRILDSGCSRHMTGNKSFLTDYQEINAGFVAFGGSTKRGKITRKGKIRTDKLDFEDTECLVLSPDFKLLDESQVLLKVPRHDNMYSFDLKNVVPSGGLTCLFAKAIIDESNLWHRRLGHINFKTMNKLVRGNLDEAVSTACYVQNRVLVTKPHNKTPYELLHGRPPSISFMRPFGCLKVEENLHITFLENKPNVIGSRPDWLFDIDLLTNSMNYEPVTVENQTNKNAEGDQNVQDFRAELDNFLVQQKQGYANNTNRVFIVSPSVSAAGESFTNADDLSTDPLMPDLEDTADLLNTSIFSGAYDDDDEGAEDDLNNLETTMNVSPIPTTRIYKDHPKDQIIGDIKSTTQTRRMTKIFEDHAMVSYIKKQRRTNHKDYQNCLFACFLSQIKPKKVTQALTDPSWIEAIQDELLQFSLQKVWRLVDLPKGKHAIGTKWVYRNKKDERGILVRNKARLFAQEDVYVCEPPGFEDPQFPDKVYKVEKALYGLYQAPKAWYETLSTYLLENRFRRGIIDKTLFIKKDKGVATNVRWLETSGSGTSCSISDRYKTKYSAEEILSETAKGLPLIAPSLRGRADSGNHKLDPIHGNTLMSLLHRELVQSNDPPLSRVNTLGSGEDSMKLKELMELFVSSVLVMNRGMLVYNYCEERVNMFRTLLSTGDRITDVDWDDVQAQIQADEDLALRIDMRKLELNLKPSLSKERPYSVMGKEGTKRARLNLQEESSKRQKTREGSQPIVEEPKADELSQEGLQQIVMIVPVEEVYVEALLVKYLIIN</sequence>
<comment type="caution">
    <text evidence="5">The sequence shown here is derived from an EMBL/GenBank/DDBJ whole genome shotgun (WGS) entry which is preliminary data.</text>
</comment>
<protein>
    <submittedName>
        <fullName evidence="5">Ribonuclease H-like domain-containing protein</fullName>
    </submittedName>
</protein>
<dbReference type="Proteomes" id="UP001151760">
    <property type="component" value="Unassembled WGS sequence"/>
</dbReference>
<feature type="domain" description="Retrovirus-related Pol polyprotein from transposon TNT 1-94-like beta-barrel" evidence="4">
    <location>
        <begin position="141"/>
        <end position="187"/>
    </location>
</feature>
<dbReference type="Pfam" id="PF13976">
    <property type="entry name" value="gag_pre-integrs"/>
    <property type="match status" value="1"/>
</dbReference>
<feature type="domain" description="GAG-pre-integrase" evidence="3">
    <location>
        <begin position="221"/>
        <end position="271"/>
    </location>
</feature>
<feature type="region of interest" description="Disordered" evidence="1">
    <location>
        <begin position="857"/>
        <end position="880"/>
    </location>
</feature>
<feature type="compositionally biased region" description="Basic and acidic residues" evidence="1">
    <location>
        <begin position="859"/>
        <end position="868"/>
    </location>
</feature>
<feature type="compositionally biased region" description="Polar residues" evidence="1">
    <location>
        <begin position="53"/>
        <end position="63"/>
    </location>
</feature>
<evidence type="ECO:0000259" key="2">
    <source>
        <dbReference type="Pfam" id="PF07727"/>
    </source>
</evidence>
<feature type="domain" description="Reverse transcriptase Ty1/copia-type" evidence="2">
    <location>
        <begin position="596"/>
        <end position="660"/>
    </location>
</feature>
<reference evidence="5" key="2">
    <citation type="submission" date="2022-01" db="EMBL/GenBank/DDBJ databases">
        <authorList>
            <person name="Yamashiro T."/>
            <person name="Shiraishi A."/>
            <person name="Satake H."/>
            <person name="Nakayama K."/>
        </authorList>
    </citation>
    <scope>NUCLEOTIDE SEQUENCE</scope>
</reference>
<organism evidence="5 6">
    <name type="scientific">Tanacetum coccineum</name>
    <dbReference type="NCBI Taxonomy" id="301880"/>
    <lineage>
        <taxon>Eukaryota</taxon>
        <taxon>Viridiplantae</taxon>
        <taxon>Streptophyta</taxon>
        <taxon>Embryophyta</taxon>
        <taxon>Tracheophyta</taxon>
        <taxon>Spermatophyta</taxon>
        <taxon>Magnoliopsida</taxon>
        <taxon>eudicotyledons</taxon>
        <taxon>Gunneridae</taxon>
        <taxon>Pentapetalae</taxon>
        <taxon>asterids</taxon>
        <taxon>campanulids</taxon>
        <taxon>Asterales</taxon>
        <taxon>Asteraceae</taxon>
        <taxon>Asteroideae</taxon>
        <taxon>Anthemideae</taxon>
        <taxon>Anthemidinae</taxon>
        <taxon>Tanacetum</taxon>
    </lineage>
</organism>
<dbReference type="EMBL" id="BQNB010013521">
    <property type="protein sequence ID" value="GJT16994.1"/>
    <property type="molecule type" value="Genomic_DNA"/>
</dbReference>
<evidence type="ECO:0000259" key="4">
    <source>
        <dbReference type="Pfam" id="PF22936"/>
    </source>
</evidence>
<evidence type="ECO:0000313" key="6">
    <source>
        <dbReference type="Proteomes" id="UP001151760"/>
    </source>
</evidence>
<proteinExistence type="predicted"/>
<dbReference type="InterPro" id="IPR054722">
    <property type="entry name" value="PolX-like_BBD"/>
</dbReference>
<evidence type="ECO:0000313" key="5">
    <source>
        <dbReference type="EMBL" id="GJT16994.1"/>
    </source>
</evidence>
<dbReference type="InterPro" id="IPR025724">
    <property type="entry name" value="GAG-pre-integrase_dom"/>
</dbReference>
<accession>A0ABQ5BV72</accession>
<keyword evidence="6" id="KW-1185">Reference proteome</keyword>
<dbReference type="InterPro" id="IPR013103">
    <property type="entry name" value="RVT_2"/>
</dbReference>
<feature type="region of interest" description="Disordered" evidence="1">
    <location>
        <begin position="53"/>
        <end position="86"/>
    </location>
</feature>
<reference evidence="5" key="1">
    <citation type="journal article" date="2022" name="Int. J. Mol. Sci.">
        <title>Draft Genome of Tanacetum Coccineum: Genomic Comparison of Closely Related Tanacetum-Family Plants.</title>
        <authorList>
            <person name="Yamashiro T."/>
            <person name="Shiraishi A."/>
            <person name="Nakayama K."/>
            <person name="Satake H."/>
        </authorList>
    </citation>
    <scope>NUCLEOTIDE SEQUENCE</scope>
</reference>
<evidence type="ECO:0000256" key="1">
    <source>
        <dbReference type="SAM" id="MobiDB-lite"/>
    </source>
</evidence>
<name>A0ABQ5BV72_9ASTR</name>
<gene>
    <name evidence="5" type="ORF">Tco_0875700</name>
</gene>
<dbReference type="Pfam" id="PF07727">
    <property type="entry name" value="RVT_2"/>
    <property type="match status" value="1"/>
</dbReference>
<evidence type="ECO:0000259" key="3">
    <source>
        <dbReference type="Pfam" id="PF13976"/>
    </source>
</evidence>